<dbReference type="PRINTS" id="PR00173">
    <property type="entry name" value="EDTRNSPORT"/>
</dbReference>
<feature type="transmembrane region" description="Helical" evidence="6">
    <location>
        <begin position="253"/>
        <end position="271"/>
    </location>
</feature>
<feature type="transmembrane region" description="Helical" evidence="6">
    <location>
        <begin position="12"/>
        <end position="31"/>
    </location>
</feature>
<dbReference type="AlphaFoldDB" id="A0A7C1H3K7"/>
<dbReference type="InterPro" id="IPR035906">
    <property type="entry name" value="MetI-like_sf"/>
</dbReference>
<dbReference type="InterPro" id="IPR000515">
    <property type="entry name" value="MetI-like"/>
</dbReference>
<keyword evidence="3 6" id="KW-0812">Transmembrane</keyword>
<dbReference type="Proteomes" id="UP000886198">
    <property type="component" value="Unassembled WGS sequence"/>
</dbReference>
<comment type="caution">
    <text evidence="8">The sequence shown here is derived from an EMBL/GenBank/DDBJ whole genome shotgun (WGS) entry which is preliminary data.</text>
</comment>
<organism evidence="8">
    <name type="scientific">Mesotoga infera</name>
    <dbReference type="NCBI Taxonomy" id="1236046"/>
    <lineage>
        <taxon>Bacteria</taxon>
        <taxon>Thermotogati</taxon>
        <taxon>Thermotogota</taxon>
        <taxon>Thermotogae</taxon>
        <taxon>Kosmotogales</taxon>
        <taxon>Kosmotogaceae</taxon>
        <taxon>Mesotoga</taxon>
    </lineage>
</organism>
<keyword evidence="4 6" id="KW-1133">Transmembrane helix</keyword>
<feature type="transmembrane region" description="Helical" evidence="6">
    <location>
        <begin position="106"/>
        <end position="126"/>
    </location>
</feature>
<dbReference type="GO" id="GO:0055085">
    <property type="term" value="P:transmembrane transport"/>
    <property type="evidence" value="ECO:0007669"/>
    <property type="project" value="InterPro"/>
</dbReference>
<feature type="transmembrane region" description="Helical" evidence="6">
    <location>
        <begin position="72"/>
        <end position="94"/>
    </location>
</feature>
<feature type="transmembrane region" description="Helical" evidence="6">
    <location>
        <begin position="43"/>
        <end position="65"/>
    </location>
</feature>
<dbReference type="GO" id="GO:0005886">
    <property type="term" value="C:plasma membrane"/>
    <property type="evidence" value="ECO:0007669"/>
    <property type="project" value="UniProtKB-SubCell"/>
</dbReference>
<name>A0A7C1H3K7_9BACT</name>
<dbReference type="PANTHER" id="PTHR30177:SF30">
    <property type="entry name" value="GLYCINE BETAINE UPTAKE SYSTEM PERMEASE PROTEIN YEHY"/>
    <property type="match status" value="1"/>
</dbReference>
<evidence type="ECO:0000256" key="2">
    <source>
        <dbReference type="ARBA" id="ARBA00022448"/>
    </source>
</evidence>
<dbReference type="Pfam" id="PF00528">
    <property type="entry name" value="BPD_transp_1"/>
    <property type="match status" value="1"/>
</dbReference>
<comment type="subcellular location">
    <subcellularLocation>
        <location evidence="6">Cell membrane</location>
        <topology evidence="6">Multi-pass membrane protein</topology>
    </subcellularLocation>
    <subcellularLocation>
        <location evidence="1">Membrane</location>
        <topology evidence="1">Multi-pass membrane protein</topology>
    </subcellularLocation>
</comment>
<accession>A0A7C1H3K7</accession>
<gene>
    <name evidence="8" type="ORF">ENN47_05685</name>
</gene>
<evidence type="ECO:0000256" key="6">
    <source>
        <dbReference type="RuleBase" id="RU363032"/>
    </source>
</evidence>
<dbReference type="InterPro" id="IPR051204">
    <property type="entry name" value="ABC_transp_perm/SBD"/>
</dbReference>
<dbReference type="EMBL" id="DSBT01000161">
    <property type="protein sequence ID" value="HDP77665.1"/>
    <property type="molecule type" value="Genomic_DNA"/>
</dbReference>
<evidence type="ECO:0000256" key="5">
    <source>
        <dbReference type="ARBA" id="ARBA00023136"/>
    </source>
</evidence>
<feature type="domain" description="ABC transmembrane type-1" evidence="7">
    <location>
        <begin position="177"/>
        <end position="372"/>
    </location>
</feature>
<dbReference type="GO" id="GO:0031460">
    <property type="term" value="P:glycine betaine transport"/>
    <property type="evidence" value="ECO:0007669"/>
    <property type="project" value="TreeGrafter"/>
</dbReference>
<feature type="transmembrane region" description="Helical" evidence="6">
    <location>
        <begin position="177"/>
        <end position="200"/>
    </location>
</feature>
<dbReference type="FunFam" id="1.10.3720.10:FF:000001">
    <property type="entry name" value="Glycine betaine ABC transporter, permease"/>
    <property type="match status" value="1"/>
</dbReference>
<dbReference type="SUPFAM" id="SSF161098">
    <property type="entry name" value="MetI-like"/>
    <property type="match status" value="1"/>
</dbReference>
<keyword evidence="5 6" id="KW-0472">Membrane</keyword>
<dbReference type="Gene3D" id="1.10.3720.10">
    <property type="entry name" value="MetI-like"/>
    <property type="match status" value="1"/>
</dbReference>
<keyword evidence="2 6" id="KW-0813">Transport</keyword>
<protein>
    <submittedName>
        <fullName evidence="8">ABC transporter permease</fullName>
    </submittedName>
</protein>
<proteinExistence type="inferred from homology"/>
<dbReference type="PROSITE" id="PS50928">
    <property type="entry name" value="ABC_TM1"/>
    <property type="match status" value="1"/>
</dbReference>
<feature type="transmembrane region" description="Helical" evidence="6">
    <location>
        <begin position="212"/>
        <end position="233"/>
    </location>
</feature>
<evidence type="ECO:0000256" key="3">
    <source>
        <dbReference type="ARBA" id="ARBA00022692"/>
    </source>
</evidence>
<feature type="transmembrane region" description="Helical" evidence="6">
    <location>
        <begin position="299"/>
        <end position="316"/>
    </location>
</feature>
<feature type="transmembrane region" description="Helical" evidence="6">
    <location>
        <begin position="353"/>
        <end position="379"/>
    </location>
</feature>
<reference evidence="8" key="1">
    <citation type="journal article" date="2020" name="mSystems">
        <title>Genome- and Community-Level Interaction Insights into Carbon Utilization and Element Cycling Functions of Hydrothermarchaeota in Hydrothermal Sediment.</title>
        <authorList>
            <person name="Zhou Z."/>
            <person name="Liu Y."/>
            <person name="Xu W."/>
            <person name="Pan J."/>
            <person name="Luo Z.H."/>
            <person name="Li M."/>
        </authorList>
    </citation>
    <scope>NUCLEOTIDE SEQUENCE [LARGE SCALE GENOMIC DNA]</scope>
    <source>
        <strain evidence="8">SpSt-1179</strain>
    </source>
</reference>
<dbReference type="CDD" id="cd06261">
    <property type="entry name" value="TM_PBP2"/>
    <property type="match status" value="1"/>
</dbReference>
<evidence type="ECO:0000259" key="7">
    <source>
        <dbReference type="PROSITE" id="PS50928"/>
    </source>
</evidence>
<feature type="transmembrane region" description="Helical" evidence="6">
    <location>
        <begin position="328"/>
        <end position="346"/>
    </location>
</feature>
<dbReference type="PANTHER" id="PTHR30177">
    <property type="entry name" value="GLYCINE BETAINE/L-PROLINE TRANSPORT SYSTEM PERMEASE PROTEIN PROW"/>
    <property type="match status" value="1"/>
</dbReference>
<sequence>MKFIGRRRDVMAILGMAIMLFSLVIPGFLSVKETRISEALPVSLGSFSIVGLLSLAAASVAIFFLSYSKYAFLMGIVAGLVPLFGFFLAGSHALSIASATGPFARVSPSTGLWLLLLAGYIVVFAARRRLKDKKVLSAFLVLIPIASFLIMLVSGHLKELAIMKEYANRSDRFLEETVRHLMIAGGAVVSGVIIGVPLGIVANRSPKIEKPVFGVVNFIQTIPSIALFGLLIAPLSYLSRSLPFLREIGITGVGWAPAMIALILYSLLPIVRNTYSSLKVIPVDTVEAARAMGMSRFQVLGKVEIPISLPVVLAGVRTAAVQAVGNTTMAALIGAGGLGVFVFQGLGQAAMDLVLLGALPIVALALIVDSLMQLLIAILTPRGLVSEGADD</sequence>
<evidence type="ECO:0000256" key="1">
    <source>
        <dbReference type="ARBA" id="ARBA00004141"/>
    </source>
</evidence>
<evidence type="ECO:0000313" key="8">
    <source>
        <dbReference type="EMBL" id="HDP77665.1"/>
    </source>
</evidence>
<comment type="similarity">
    <text evidence="6">Belongs to the binding-protein-dependent transport system permease family.</text>
</comment>
<feature type="transmembrane region" description="Helical" evidence="6">
    <location>
        <begin position="138"/>
        <end position="157"/>
    </location>
</feature>
<evidence type="ECO:0000256" key="4">
    <source>
        <dbReference type="ARBA" id="ARBA00022989"/>
    </source>
</evidence>